<feature type="domain" description="Right handed beta helix" evidence="3">
    <location>
        <begin position="128"/>
        <end position="232"/>
    </location>
</feature>
<accession>A0A956LYG7</accession>
<feature type="signal peptide" evidence="2">
    <location>
        <begin position="1"/>
        <end position="22"/>
    </location>
</feature>
<organism evidence="4 5">
    <name type="scientific">Eiseniibacteriota bacterium</name>
    <dbReference type="NCBI Taxonomy" id="2212470"/>
    <lineage>
        <taxon>Bacteria</taxon>
        <taxon>Candidatus Eiseniibacteriota</taxon>
    </lineage>
</organism>
<evidence type="ECO:0000256" key="2">
    <source>
        <dbReference type="SAM" id="SignalP"/>
    </source>
</evidence>
<evidence type="ECO:0000313" key="5">
    <source>
        <dbReference type="Proteomes" id="UP000697710"/>
    </source>
</evidence>
<dbReference type="InterPro" id="IPR012334">
    <property type="entry name" value="Pectin_lyas_fold"/>
</dbReference>
<dbReference type="EMBL" id="JAGQHR010000029">
    <property type="protein sequence ID" value="MCA9726426.1"/>
    <property type="molecule type" value="Genomic_DNA"/>
</dbReference>
<dbReference type="Gene3D" id="2.160.20.10">
    <property type="entry name" value="Single-stranded right-handed beta-helix, Pectin lyase-like"/>
    <property type="match status" value="1"/>
</dbReference>
<dbReference type="GO" id="GO:0006511">
    <property type="term" value="P:ubiquitin-dependent protein catabolic process"/>
    <property type="evidence" value="ECO:0007669"/>
    <property type="project" value="TreeGrafter"/>
</dbReference>
<dbReference type="PANTHER" id="PTHR22990">
    <property type="entry name" value="F-BOX ONLY PROTEIN"/>
    <property type="match status" value="1"/>
</dbReference>
<dbReference type="Proteomes" id="UP000697710">
    <property type="component" value="Unassembled WGS sequence"/>
</dbReference>
<keyword evidence="1" id="KW-0677">Repeat</keyword>
<dbReference type="InterPro" id="IPR011050">
    <property type="entry name" value="Pectin_lyase_fold/virulence"/>
</dbReference>
<name>A0A956LYG7_UNCEI</name>
<dbReference type="Pfam" id="PF13229">
    <property type="entry name" value="Beta_helix"/>
    <property type="match status" value="1"/>
</dbReference>
<dbReference type="InterPro" id="IPR051550">
    <property type="entry name" value="SCF-Subunits/Alg-Epimerases"/>
</dbReference>
<evidence type="ECO:0000259" key="3">
    <source>
        <dbReference type="Pfam" id="PF13229"/>
    </source>
</evidence>
<gene>
    <name evidence="4" type="ORF">KC729_02010</name>
</gene>
<sequence>MLRLPVAVAVALGCLVASGVRATTWRVPADRSTIQAGINAAVHGDTVLVAPGVYSGPGNRDIKFNGKRILVASEAGREQTIVDCQGSAAEPHRGFDFVSTGETNDSILRGFTIQGGHAVSGGALGGVGAGIRVSLTEPTIEQCVVRQCTGESAFYFESIGGVARSCQILENATLGVDLRRAGYMTNCAISQNTGGGATLDYGCLIEYSTVSGNQAWGVLLLHTFGTSLRGCLISGNVGSPIYGAGVYMATTFQGIIEDCTIAGNRAQADGAGVVLRYDAEQTTFSRCVIRDNCPSDLLVTTGCDLTLECSALDPLEVTGSGSVFYSGPQVIVDPMFCGTEACDLAPTTAGNYTLQAGSPCLPENSPCGELIGALGEGCSPASIPEAGIARPTLLVAAIPNPSRESVVLRLALPEASQGRDLAASAAVFDVSGREVSRVARVLAPGQDEPRLNVDQLQPGTFFARVRVGDREGSTRFLVVR</sequence>
<dbReference type="PANTHER" id="PTHR22990:SF15">
    <property type="entry name" value="F-BOX ONLY PROTEIN 10"/>
    <property type="match status" value="1"/>
</dbReference>
<protein>
    <submittedName>
        <fullName evidence="4">Right-handed parallel beta-helix repeat-containing protein</fullName>
    </submittedName>
</protein>
<keyword evidence="2" id="KW-0732">Signal</keyword>
<feature type="chain" id="PRO_5038144087" evidence="2">
    <location>
        <begin position="23"/>
        <end position="480"/>
    </location>
</feature>
<dbReference type="AlphaFoldDB" id="A0A956LYG7"/>
<reference evidence="4" key="1">
    <citation type="submission" date="2020-04" db="EMBL/GenBank/DDBJ databases">
        <authorList>
            <person name="Zhang T."/>
        </authorList>
    </citation>
    <scope>NUCLEOTIDE SEQUENCE</scope>
    <source>
        <strain evidence="4">HKST-UBA01</strain>
    </source>
</reference>
<comment type="caution">
    <text evidence="4">The sequence shown here is derived from an EMBL/GenBank/DDBJ whole genome shotgun (WGS) entry which is preliminary data.</text>
</comment>
<proteinExistence type="predicted"/>
<evidence type="ECO:0000256" key="1">
    <source>
        <dbReference type="ARBA" id="ARBA00022737"/>
    </source>
</evidence>
<evidence type="ECO:0000313" key="4">
    <source>
        <dbReference type="EMBL" id="MCA9726426.1"/>
    </source>
</evidence>
<reference evidence="4" key="2">
    <citation type="journal article" date="2021" name="Microbiome">
        <title>Successional dynamics and alternative stable states in a saline activated sludge microbial community over 9 years.</title>
        <authorList>
            <person name="Wang Y."/>
            <person name="Ye J."/>
            <person name="Ju F."/>
            <person name="Liu L."/>
            <person name="Boyd J.A."/>
            <person name="Deng Y."/>
            <person name="Parks D.H."/>
            <person name="Jiang X."/>
            <person name="Yin X."/>
            <person name="Woodcroft B.J."/>
            <person name="Tyson G.W."/>
            <person name="Hugenholtz P."/>
            <person name="Polz M.F."/>
            <person name="Zhang T."/>
        </authorList>
    </citation>
    <scope>NUCLEOTIDE SEQUENCE</scope>
    <source>
        <strain evidence="4">HKST-UBA01</strain>
    </source>
</reference>
<dbReference type="SUPFAM" id="SSF51126">
    <property type="entry name" value="Pectin lyase-like"/>
    <property type="match status" value="1"/>
</dbReference>
<dbReference type="InterPro" id="IPR039448">
    <property type="entry name" value="Beta_helix"/>
</dbReference>